<dbReference type="Gene3D" id="3.40.1080.20">
    <property type="entry name" value="Acetyl-CoA hydrolase/transferase C-terminal domain"/>
    <property type="match status" value="1"/>
</dbReference>
<proteinExistence type="predicted"/>
<name>A0A2P7S5Q0_9HYPH</name>
<dbReference type="PANTHER" id="PTHR21432">
    <property type="entry name" value="ACETYL-COA HYDROLASE-RELATED"/>
    <property type="match status" value="1"/>
</dbReference>
<dbReference type="GO" id="GO:0006083">
    <property type="term" value="P:acetate metabolic process"/>
    <property type="evidence" value="ECO:0007669"/>
    <property type="project" value="InterPro"/>
</dbReference>
<dbReference type="AlphaFoldDB" id="A0A2P7S5Q0"/>
<evidence type="ECO:0000313" key="3">
    <source>
        <dbReference type="Proteomes" id="UP000241229"/>
    </source>
</evidence>
<dbReference type="GO" id="GO:0008775">
    <property type="term" value="F:acetate CoA-transferase activity"/>
    <property type="evidence" value="ECO:0007669"/>
    <property type="project" value="InterPro"/>
</dbReference>
<dbReference type="Gene3D" id="3.40.1080.10">
    <property type="entry name" value="Glutaconate Coenzyme A-transferase"/>
    <property type="match status" value="1"/>
</dbReference>
<dbReference type="InterPro" id="IPR038460">
    <property type="entry name" value="AcetylCoA_hyd_C_sf"/>
</dbReference>
<feature type="domain" description="Acetyl-CoA hydrolase/transferase C-terminal" evidence="1">
    <location>
        <begin position="250"/>
        <end position="398"/>
    </location>
</feature>
<dbReference type="InterPro" id="IPR046433">
    <property type="entry name" value="ActCoA_hydro"/>
</dbReference>
<dbReference type="SUPFAM" id="SSF100950">
    <property type="entry name" value="NagB/RpiA/CoA transferase-like"/>
    <property type="match status" value="2"/>
</dbReference>
<protein>
    <recommendedName>
        <fullName evidence="1">Acetyl-CoA hydrolase/transferase C-terminal domain-containing protein</fullName>
    </recommendedName>
</protein>
<dbReference type="PANTHER" id="PTHR21432:SF20">
    <property type="entry name" value="ACETYL-COA HYDROLASE"/>
    <property type="match status" value="1"/>
</dbReference>
<dbReference type="OrthoDB" id="9801795at2"/>
<accession>A0A2P7S5Q0</accession>
<dbReference type="InterPro" id="IPR037171">
    <property type="entry name" value="NagB/RpiA_transferase-like"/>
</dbReference>
<organism evidence="2 3">
    <name type="scientific">Kumtagia ephedrae</name>
    <dbReference type="NCBI Taxonomy" id="2116701"/>
    <lineage>
        <taxon>Bacteria</taxon>
        <taxon>Pseudomonadati</taxon>
        <taxon>Pseudomonadota</taxon>
        <taxon>Alphaproteobacteria</taxon>
        <taxon>Hyphomicrobiales</taxon>
        <taxon>Phyllobacteriaceae</taxon>
        <taxon>Kumtagia</taxon>
    </lineage>
</organism>
<dbReference type="InterPro" id="IPR026888">
    <property type="entry name" value="AcetylCoA_hyd_C"/>
</dbReference>
<dbReference type="RefSeq" id="WP_106773448.1">
    <property type="nucleotide sequence ID" value="NZ_PXYK01000016.1"/>
</dbReference>
<dbReference type="Proteomes" id="UP000241229">
    <property type="component" value="Unassembled WGS sequence"/>
</dbReference>
<reference evidence="2 3" key="1">
    <citation type="submission" date="2018-03" db="EMBL/GenBank/DDBJ databases">
        <title>The draft genome of Mesorhizobium sp. 6GN-30.</title>
        <authorList>
            <person name="Liu L."/>
            <person name="Li L."/>
            <person name="Wang T."/>
            <person name="Zhang X."/>
            <person name="Liang L."/>
        </authorList>
    </citation>
    <scope>NUCLEOTIDE SEQUENCE [LARGE SCALE GENOMIC DNA]</scope>
    <source>
        <strain evidence="2 3">6GN30</strain>
    </source>
</reference>
<dbReference type="Gene3D" id="3.30.750.70">
    <property type="entry name" value="4-hydroxybutyrate coenzyme like domains"/>
    <property type="match status" value="1"/>
</dbReference>
<dbReference type="EMBL" id="PXYK01000016">
    <property type="protein sequence ID" value="PSJ57769.1"/>
    <property type="molecule type" value="Genomic_DNA"/>
</dbReference>
<sequence length="400" mass="42114">MPAAIAPTEIGRHLPERGLCWISACSADSQVFREGLAGLSRPDLTFTGIFVPGLNRPSYMLETGAAVTTFFMLPEFSGSGRVAFLPLCYRDIRLWLAENPPRAALVMCAPPDADGRCSLGPVTDFLADIWERIPTLIAHVNREMPATLGTPGIPFERFDAVVDAPQALPEFDPGVDDTALRIARHAETVIPDGATLQAGIGRVPEAVLRALTGKRGLAIHSGLIGDSALHLLRAGALRPRNPITAGVAIGTKALYDAVSGPEFRFRPPSFTHDIATLAGIERFVAINSAIEVDLDGQAHAEATPGGFVSGPGGASDFAAGARRLDGLRIVVLPSTAAKGKISRIVHARNATGPVSLGRFDIDLVITEHGIADLRGKSHAARRTALIGIADPAHRDGLAAS</sequence>
<keyword evidence="3" id="KW-1185">Reference proteome</keyword>
<evidence type="ECO:0000259" key="1">
    <source>
        <dbReference type="Pfam" id="PF13336"/>
    </source>
</evidence>
<dbReference type="Pfam" id="PF13336">
    <property type="entry name" value="AcetylCoA_hyd_C"/>
    <property type="match status" value="1"/>
</dbReference>
<comment type="caution">
    <text evidence="2">The sequence shown here is derived from an EMBL/GenBank/DDBJ whole genome shotgun (WGS) entry which is preliminary data.</text>
</comment>
<evidence type="ECO:0000313" key="2">
    <source>
        <dbReference type="EMBL" id="PSJ57769.1"/>
    </source>
</evidence>
<gene>
    <name evidence="2" type="ORF">C7I84_17265</name>
</gene>